<sequence>MINNVRSNHKDGYVAINETVFSSIKTPEQKKKNSNRSEILIITSYPPRECGIATYSQDLILALNNKFENTFDIKIAALETKNHKYNYGKEVVSILETDNENSYCELAEEINSNTSLELVLIQHEFGLFKTNETDFVQFLKATKKSIIIVFHTVLPNPDSLLKKNIAQINANVVSFIVMTNNSAKLLHQDYGITMEKISVIPHGTHLVKHTDKEVLKEKYNLLGRKVISTFGLLSSGKSIETTLDAMPAIIEKNPDVLFLIIGKTHPSVVLEEGEKYRHSLEQKIETLGLQDHVKFINSFLPLEELLDYLQLTDIYLFTSKDPNQAVSGTFSYAISCGCPVISTPIPHATEIVQNKGGITIDFENSEQLATQVTLLLDNPQLCKEISNNGIHKMAPTAWENSAIAHATLFKRFLNKKLKVNYIKPAINLNHLKELTTSFAMIQFSIINKPDLKSGYTLDDNARALVAICQHFELTNNLDDLTYIDQYYQFIHFCQQENGTFLNYVNEAKKFTKQNSENLEDSNGRAIWALGFMISLSDILPEILISKARKTMQSALTSAVQMHSTRAMAFTIKGIYYGGKKEMLVENKMLIKALANRLVQMYRHESKASWHWFESYMTYGNSILPEAMLCSYLTTGEMIYKEVAKESFDFLLSKIFTKNSIKVISNKGWLHNDKAVYMDVIGGEQPIDVAYTIMALAKFYDTFKNNSYQQKMEIAFSWFLGNNHLHQIIYNPCTGGCYDGLEDKYINLNQGAESTVSYLMARLTVEKYRQQSVTEIKKHHHKNRHKIAVTITT</sequence>
<dbReference type="Gene3D" id="3.40.50.2000">
    <property type="entry name" value="Glycogen Phosphorylase B"/>
    <property type="match status" value="2"/>
</dbReference>
<dbReference type="SUPFAM" id="SSF48208">
    <property type="entry name" value="Six-hairpin glycosidases"/>
    <property type="match status" value="1"/>
</dbReference>
<dbReference type="PANTHER" id="PTHR12526">
    <property type="entry name" value="GLYCOSYLTRANSFERASE"/>
    <property type="match status" value="1"/>
</dbReference>
<comment type="caution">
    <text evidence="2">The sequence shown here is derived from an EMBL/GenBank/DDBJ whole genome shotgun (WGS) entry which is preliminary data.</text>
</comment>
<feature type="domain" description="Glycosyl transferase family 1" evidence="1">
    <location>
        <begin position="212"/>
        <end position="390"/>
    </location>
</feature>
<gene>
    <name evidence="2" type="ORF">DR871_006465</name>
</gene>
<dbReference type="Proteomes" id="UP000253235">
    <property type="component" value="Unassembled WGS sequence"/>
</dbReference>
<dbReference type="InterPro" id="IPR008928">
    <property type="entry name" value="6-hairpin_glycosidase_sf"/>
</dbReference>
<reference evidence="2 3" key="1">
    <citation type="submission" date="2019-01" db="EMBL/GenBank/DDBJ databases">
        <title>Flavobacterium sp. nov. isolated from arctic soil.</title>
        <authorList>
            <person name="Kim D.-U."/>
        </authorList>
    </citation>
    <scope>NUCLEOTIDE SEQUENCE [LARGE SCALE GENOMIC DNA]</scope>
    <source>
        <strain evidence="2 3">Kopri-42</strain>
    </source>
</reference>
<dbReference type="PANTHER" id="PTHR12526:SF572">
    <property type="entry name" value="BLL5144 PROTEIN"/>
    <property type="match status" value="1"/>
</dbReference>
<evidence type="ECO:0000259" key="1">
    <source>
        <dbReference type="Pfam" id="PF00534"/>
    </source>
</evidence>
<name>A0A482TL15_9FLAO</name>
<dbReference type="EMBL" id="QNVY02000002">
    <property type="protein sequence ID" value="RYJ51887.1"/>
    <property type="molecule type" value="Genomic_DNA"/>
</dbReference>
<evidence type="ECO:0000313" key="2">
    <source>
        <dbReference type="EMBL" id="RYJ51887.1"/>
    </source>
</evidence>
<keyword evidence="3" id="KW-1185">Reference proteome</keyword>
<keyword evidence="2" id="KW-0808">Transferase</keyword>
<evidence type="ECO:0000313" key="3">
    <source>
        <dbReference type="Proteomes" id="UP000253235"/>
    </source>
</evidence>
<dbReference type="Pfam" id="PF00534">
    <property type="entry name" value="Glycos_transf_1"/>
    <property type="match status" value="1"/>
</dbReference>
<dbReference type="InterPro" id="IPR001296">
    <property type="entry name" value="Glyco_trans_1"/>
</dbReference>
<proteinExistence type="predicted"/>
<protein>
    <submittedName>
        <fullName evidence="2">Glycosyltransferase</fullName>
    </submittedName>
</protein>
<dbReference type="RefSeq" id="WP_113666032.1">
    <property type="nucleotide sequence ID" value="NZ_QNVY02000002.1"/>
</dbReference>
<accession>A0A482TL15</accession>
<dbReference type="GO" id="GO:0005975">
    <property type="term" value="P:carbohydrate metabolic process"/>
    <property type="evidence" value="ECO:0007669"/>
    <property type="project" value="InterPro"/>
</dbReference>
<dbReference type="AlphaFoldDB" id="A0A482TL15"/>
<dbReference type="GO" id="GO:0016757">
    <property type="term" value="F:glycosyltransferase activity"/>
    <property type="evidence" value="ECO:0007669"/>
    <property type="project" value="InterPro"/>
</dbReference>
<dbReference type="OrthoDB" id="9765330at2"/>
<organism evidence="2 3">
    <name type="scientific">Flavobacterium petrolei</name>
    <dbReference type="NCBI Taxonomy" id="2259594"/>
    <lineage>
        <taxon>Bacteria</taxon>
        <taxon>Pseudomonadati</taxon>
        <taxon>Bacteroidota</taxon>
        <taxon>Flavobacteriia</taxon>
        <taxon>Flavobacteriales</taxon>
        <taxon>Flavobacteriaceae</taxon>
        <taxon>Flavobacterium</taxon>
    </lineage>
</organism>
<dbReference type="SUPFAM" id="SSF53756">
    <property type="entry name" value="UDP-Glycosyltransferase/glycogen phosphorylase"/>
    <property type="match status" value="1"/>
</dbReference>